<dbReference type="PANTHER" id="PTHR42889">
    <property type="entry name" value="BLR3681 PROTEIN"/>
    <property type="match status" value="1"/>
</dbReference>
<dbReference type="Pfam" id="PF04909">
    <property type="entry name" value="Amidohydro_2"/>
    <property type="match status" value="1"/>
</dbReference>
<accession>A0A6L7GQF2</accession>
<name>A0A6L7GQF2_9ACTN</name>
<organism evidence="3 4">
    <name type="scientific">Gordonia mangrovi</name>
    <dbReference type="NCBI Taxonomy" id="2665643"/>
    <lineage>
        <taxon>Bacteria</taxon>
        <taxon>Bacillati</taxon>
        <taxon>Actinomycetota</taxon>
        <taxon>Actinomycetes</taxon>
        <taxon>Mycobacteriales</taxon>
        <taxon>Gordoniaceae</taxon>
        <taxon>Gordonia</taxon>
    </lineage>
</organism>
<evidence type="ECO:0000259" key="2">
    <source>
        <dbReference type="Pfam" id="PF04909"/>
    </source>
</evidence>
<dbReference type="Gene3D" id="3.20.20.140">
    <property type="entry name" value="Metal-dependent hydrolases"/>
    <property type="match status" value="1"/>
</dbReference>
<dbReference type="SUPFAM" id="SSF51556">
    <property type="entry name" value="Metallo-dependent hydrolases"/>
    <property type="match status" value="1"/>
</dbReference>
<keyword evidence="4" id="KW-1185">Reference proteome</keyword>
<evidence type="ECO:0000256" key="1">
    <source>
        <dbReference type="SAM" id="MobiDB-lite"/>
    </source>
</evidence>
<protein>
    <submittedName>
        <fullName evidence="3">Amidohydrolase family protein</fullName>
    </submittedName>
</protein>
<dbReference type="InterPro" id="IPR006680">
    <property type="entry name" value="Amidohydro-rel"/>
</dbReference>
<proteinExistence type="predicted"/>
<feature type="domain" description="Amidohydrolase-related" evidence="2">
    <location>
        <begin position="195"/>
        <end position="414"/>
    </location>
</feature>
<dbReference type="PANTHER" id="PTHR42889:SF1">
    <property type="entry name" value="BLR3681 PROTEIN"/>
    <property type="match status" value="1"/>
</dbReference>
<gene>
    <name evidence="3" type="ORF">GIY30_08765</name>
</gene>
<dbReference type="GO" id="GO:0016787">
    <property type="term" value="F:hydrolase activity"/>
    <property type="evidence" value="ECO:0007669"/>
    <property type="project" value="UniProtKB-KW"/>
</dbReference>
<keyword evidence="3" id="KW-0378">Hydrolase</keyword>
<feature type="region of interest" description="Disordered" evidence="1">
    <location>
        <begin position="1"/>
        <end position="20"/>
    </location>
</feature>
<evidence type="ECO:0000313" key="3">
    <source>
        <dbReference type="EMBL" id="MXP21441.1"/>
    </source>
</evidence>
<dbReference type="InterPro" id="IPR032466">
    <property type="entry name" value="Metal_Hydrolase"/>
</dbReference>
<comment type="caution">
    <text evidence="3">The sequence shown here is derived from an EMBL/GenBank/DDBJ whole genome shotgun (WGS) entry which is preliminary data.</text>
</comment>
<sequence length="457" mass="50056">MHRKHLCSTTPGLRLASSGTESRSGIRTVFVRKGGRRLSAEPERVRHLPDAARCARSSRADAMSGVCPEVEHAGHCPHEAVILVSVPAVQSNELRNSMIDDVFVVDATTHSYNYLPDNNAAGHYSEGVTNAIFGAHYALSPAGYRIPREHYVRDWGVDEAASMMFLESDYDIACHHVLALTAYKDGGSGLAKAREARKRWPQRFQVYAGVDPMFPEAAVDSLEQQVEELAPIGLKLYPNSYSASGVRGWHMDDPEIAFPLFQKCLDLGIKVVAIHKAVPLGPVPMEHYRMDDIDAAADAFPDLQFEVVHGGAAFVEETAFQLARFSNVWVNLEITASLACAKPAAFVRIMADLVSQAGPDALQRIIWATGASVWHPDPPLQWFWEKFGFSEQQREGEGLPEITPAVKRAILGQNWLSMHGLDEAVLAAGIAGDEFAIERARGKADPYSTTLSKGVAE</sequence>
<feature type="compositionally biased region" description="Polar residues" evidence="1">
    <location>
        <begin position="7"/>
        <end position="20"/>
    </location>
</feature>
<reference evidence="3 4" key="1">
    <citation type="submission" date="2019-11" db="EMBL/GenBank/DDBJ databases">
        <title>Gordonia sp. nov., a novel actinobacterium isolated from mangrove soil in Hainan.</title>
        <authorList>
            <person name="Huang X."/>
            <person name="Xie Y."/>
            <person name="Chu X."/>
            <person name="Xiao K."/>
        </authorList>
    </citation>
    <scope>NUCLEOTIDE SEQUENCE [LARGE SCALE GENOMIC DNA]</scope>
    <source>
        <strain evidence="3 4">HNM0687</strain>
    </source>
</reference>
<dbReference type="EMBL" id="WMBR01000002">
    <property type="protein sequence ID" value="MXP21441.1"/>
    <property type="molecule type" value="Genomic_DNA"/>
</dbReference>
<evidence type="ECO:0000313" key="4">
    <source>
        <dbReference type="Proteomes" id="UP000475545"/>
    </source>
</evidence>
<dbReference type="Proteomes" id="UP000475545">
    <property type="component" value="Unassembled WGS sequence"/>
</dbReference>
<dbReference type="AlphaFoldDB" id="A0A6L7GQF2"/>